<dbReference type="OrthoDB" id="431557at2759"/>
<evidence type="ECO:0000256" key="1">
    <source>
        <dbReference type="ARBA" id="ARBA00026071"/>
    </source>
</evidence>
<dbReference type="GO" id="GO:0005839">
    <property type="term" value="C:proteasome core complex"/>
    <property type="evidence" value="ECO:0007669"/>
    <property type="project" value="InterPro"/>
</dbReference>
<keyword evidence="3" id="KW-1185">Reference proteome</keyword>
<comment type="caution">
    <text evidence="2">The sequence shown here is derived from an EMBL/GenBank/DDBJ whole genome shotgun (WGS) entry which is preliminary data.</text>
</comment>
<organism evidence="2 3">
    <name type="scientific">Panicum miliaceum</name>
    <name type="common">Proso millet</name>
    <name type="synonym">Broomcorn millet</name>
    <dbReference type="NCBI Taxonomy" id="4540"/>
    <lineage>
        <taxon>Eukaryota</taxon>
        <taxon>Viridiplantae</taxon>
        <taxon>Streptophyta</taxon>
        <taxon>Embryophyta</taxon>
        <taxon>Tracheophyta</taxon>
        <taxon>Spermatophyta</taxon>
        <taxon>Magnoliopsida</taxon>
        <taxon>Liliopsida</taxon>
        <taxon>Poales</taxon>
        <taxon>Poaceae</taxon>
        <taxon>PACMAD clade</taxon>
        <taxon>Panicoideae</taxon>
        <taxon>Panicodae</taxon>
        <taxon>Paniceae</taxon>
        <taxon>Panicinae</taxon>
        <taxon>Panicum</taxon>
        <taxon>Panicum sect. Panicum</taxon>
    </lineage>
</organism>
<evidence type="ECO:0000313" key="3">
    <source>
        <dbReference type="Proteomes" id="UP000275267"/>
    </source>
</evidence>
<dbReference type="Proteomes" id="UP000275267">
    <property type="component" value="Unassembled WGS sequence"/>
</dbReference>
<dbReference type="STRING" id="4540.A0A3L6PSJ2"/>
<comment type="subunit">
    <text evidence="1">The 26S proteasome consists of a 20S proteasome core and two 19S regulatory subunits. The 20S proteasome core is composed of 28 subunits that are arranged in four stacked rings, resulting in a barrel-shaped structure. The two end rings are each formed by seven alpha subunits, and the two central rings are each formed by seven beta subunits. The catalytic chamber with the active sites is on the inside of the barrel.</text>
</comment>
<accession>A0A3L6PSJ2</accession>
<proteinExistence type="predicted"/>
<reference evidence="3" key="1">
    <citation type="journal article" date="2019" name="Nat. Commun.">
        <title>The genome of broomcorn millet.</title>
        <authorList>
            <person name="Zou C."/>
            <person name="Miki D."/>
            <person name="Li D."/>
            <person name="Tang Q."/>
            <person name="Xiao L."/>
            <person name="Rajput S."/>
            <person name="Deng P."/>
            <person name="Jia W."/>
            <person name="Huang R."/>
            <person name="Zhang M."/>
            <person name="Sun Y."/>
            <person name="Hu J."/>
            <person name="Fu X."/>
            <person name="Schnable P.S."/>
            <person name="Li F."/>
            <person name="Zhang H."/>
            <person name="Feng B."/>
            <person name="Zhu X."/>
            <person name="Liu R."/>
            <person name="Schnable J.C."/>
            <person name="Zhu J.-K."/>
            <person name="Zhang H."/>
        </authorList>
    </citation>
    <scope>NUCLEOTIDE SEQUENCE [LARGE SCALE GENOMIC DNA]</scope>
</reference>
<dbReference type="InterPro" id="IPR029055">
    <property type="entry name" value="Ntn_hydrolases_N"/>
</dbReference>
<dbReference type="InterPro" id="IPR001353">
    <property type="entry name" value="Proteasome_sua/b"/>
</dbReference>
<dbReference type="EMBL" id="PQIB02000016">
    <property type="protein sequence ID" value="RLM62330.1"/>
    <property type="molecule type" value="Genomic_DNA"/>
</dbReference>
<gene>
    <name evidence="2" type="ORF">C2845_PM14G07890</name>
</gene>
<dbReference type="Gene3D" id="3.60.20.10">
    <property type="entry name" value="Glutamine Phosphoribosylpyrophosphate, subunit 1, domain 1"/>
    <property type="match status" value="1"/>
</dbReference>
<name>A0A3L6PSJ2_PANMI</name>
<evidence type="ECO:0000313" key="2">
    <source>
        <dbReference type="EMBL" id="RLM62330.1"/>
    </source>
</evidence>
<dbReference type="SUPFAM" id="SSF56235">
    <property type="entry name" value="N-terminal nucleophile aminohydrolases (Ntn hydrolases)"/>
    <property type="match status" value="1"/>
</dbReference>
<dbReference type="GO" id="GO:0051603">
    <property type="term" value="P:proteolysis involved in protein catabolic process"/>
    <property type="evidence" value="ECO:0007669"/>
    <property type="project" value="InterPro"/>
</dbReference>
<dbReference type="Pfam" id="PF00227">
    <property type="entry name" value="Proteasome"/>
    <property type="match status" value="1"/>
</dbReference>
<protein>
    <submittedName>
        <fullName evidence="2">Uncharacterized protein</fullName>
    </submittedName>
</protein>
<dbReference type="AlphaFoldDB" id="A0A3L6PSJ2"/>
<sequence>MVFHVAEQAEVALAGLTADGRNLSWFLRNECINHSVAPLPVSRLALMLADKAQDLMCRLLMLFMYV</sequence>